<comment type="caution">
    <text evidence="7">The sequence shown here is derived from an EMBL/GenBank/DDBJ whole genome shotgun (WGS) entry which is preliminary data.</text>
</comment>
<evidence type="ECO:0000256" key="4">
    <source>
        <dbReference type="ARBA" id="ARBA00023136"/>
    </source>
</evidence>
<proteinExistence type="predicted"/>
<evidence type="ECO:0000313" key="7">
    <source>
        <dbReference type="EMBL" id="REG86670.1"/>
    </source>
</evidence>
<feature type="transmembrane region" description="Helical" evidence="5">
    <location>
        <begin position="164"/>
        <end position="181"/>
    </location>
</feature>
<dbReference type="OrthoDB" id="9770329at2"/>
<gene>
    <name evidence="7" type="ORF">DFP81_101235</name>
</gene>
<dbReference type="InterPro" id="IPR006694">
    <property type="entry name" value="Fatty_acid_hydroxylase"/>
</dbReference>
<keyword evidence="8" id="KW-1185">Reference proteome</keyword>
<dbReference type="GO" id="GO:0008610">
    <property type="term" value="P:lipid biosynthetic process"/>
    <property type="evidence" value="ECO:0007669"/>
    <property type="project" value="InterPro"/>
</dbReference>
<sequence>MEIDTPLHALLSGSERVFWGYLLVSAVIALVWYLKQGNSVTLARLKGYWWSRDARLDYRYFLVNWLIKVALIFPILLSGQTVALWTLEGLNAWADPLFLPWHYRDIILLYTLSLFVLEDLSRYALHRWMHSNAWLWKIHQVHHSAEALNPLTFYRLHPLENMLFALRHALVAGAITGVFIFCFGARVNLYTVLGGNVFIVVLFAFTGNLRHSHIRLAYWSWLERLLISPAQHQTHHQQSHMRHNFGSALALWDGLFGTLALSKNAPSERNFGLGADKRTYFDSVWKLLMQPFYSIYTSIRRTWK</sequence>
<dbReference type="GO" id="GO:0016491">
    <property type="term" value="F:oxidoreductase activity"/>
    <property type="evidence" value="ECO:0007669"/>
    <property type="project" value="InterPro"/>
</dbReference>
<organism evidence="7 8">
    <name type="scientific">Marinomonas pollencensis</name>
    <dbReference type="NCBI Taxonomy" id="491954"/>
    <lineage>
        <taxon>Bacteria</taxon>
        <taxon>Pseudomonadati</taxon>
        <taxon>Pseudomonadota</taxon>
        <taxon>Gammaproteobacteria</taxon>
        <taxon>Oceanospirillales</taxon>
        <taxon>Oceanospirillaceae</taxon>
        <taxon>Marinomonas</taxon>
    </lineage>
</organism>
<keyword evidence="4 5" id="KW-0472">Membrane</keyword>
<protein>
    <submittedName>
        <fullName evidence="7">Sterol desaturase/sphingolipid hydroxylase (Fatty acid hydroxylase superfamily)</fullName>
    </submittedName>
</protein>
<dbReference type="GO" id="GO:0016020">
    <property type="term" value="C:membrane"/>
    <property type="evidence" value="ECO:0007669"/>
    <property type="project" value="UniProtKB-SubCell"/>
</dbReference>
<feature type="transmembrane region" description="Helical" evidence="5">
    <location>
        <begin position="187"/>
        <end position="205"/>
    </location>
</feature>
<feature type="transmembrane region" description="Helical" evidence="5">
    <location>
        <begin position="65"/>
        <end position="87"/>
    </location>
</feature>
<evidence type="ECO:0000256" key="2">
    <source>
        <dbReference type="ARBA" id="ARBA00022692"/>
    </source>
</evidence>
<reference evidence="7 8" key="1">
    <citation type="submission" date="2018-08" db="EMBL/GenBank/DDBJ databases">
        <title>Genomic Encyclopedia of Type Strains, Phase III (KMG-III): the genomes of soil and plant-associated and newly described type strains.</title>
        <authorList>
            <person name="Whitman W."/>
        </authorList>
    </citation>
    <scope>NUCLEOTIDE SEQUENCE [LARGE SCALE GENOMIC DNA]</scope>
    <source>
        <strain evidence="7 8">CECT 7375</strain>
    </source>
</reference>
<dbReference type="Pfam" id="PF04116">
    <property type="entry name" value="FA_hydroxylase"/>
    <property type="match status" value="1"/>
</dbReference>
<evidence type="ECO:0000313" key="8">
    <source>
        <dbReference type="Proteomes" id="UP000256542"/>
    </source>
</evidence>
<evidence type="ECO:0000256" key="3">
    <source>
        <dbReference type="ARBA" id="ARBA00022989"/>
    </source>
</evidence>
<dbReference type="RefSeq" id="WP_115895924.1">
    <property type="nucleotide sequence ID" value="NZ_QUNG01000001.1"/>
</dbReference>
<evidence type="ECO:0000259" key="6">
    <source>
        <dbReference type="Pfam" id="PF04116"/>
    </source>
</evidence>
<feature type="domain" description="Fatty acid hydroxylase" evidence="6">
    <location>
        <begin position="112"/>
        <end position="258"/>
    </location>
</feature>
<dbReference type="Proteomes" id="UP000256542">
    <property type="component" value="Unassembled WGS sequence"/>
</dbReference>
<keyword evidence="3 5" id="KW-1133">Transmembrane helix</keyword>
<dbReference type="InterPro" id="IPR050307">
    <property type="entry name" value="Sterol_Desaturase_Related"/>
</dbReference>
<feature type="transmembrane region" description="Helical" evidence="5">
    <location>
        <begin position="17"/>
        <end position="34"/>
    </location>
</feature>
<dbReference type="EMBL" id="QUNG01000001">
    <property type="protein sequence ID" value="REG86670.1"/>
    <property type="molecule type" value="Genomic_DNA"/>
</dbReference>
<dbReference type="AlphaFoldDB" id="A0A3E0DT59"/>
<evidence type="ECO:0000256" key="5">
    <source>
        <dbReference type="SAM" id="Phobius"/>
    </source>
</evidence>
<keyword evidence="2 5" id="KW-0812">Transmembrane</keyword>
<evidence type="ECO:0000256" key="1">
    <source>
        <dbReference type="ARBA" id="ARBA00004370"/>
    </source>
</evidence>
<dbReference type="GO" id="GO:0005506">
    <property type="term" value="F:iron ion binding"/>
    <property type="evidence" value="ECO:0007669"/>
    <property type="project" value="InterPro"/>
</dbReference>
<comment type="subcellular location">
    <subcellularLocation>
        <location evidence="1">Membrane</location>
    </subcellularLocation>
</comment>
<dbReference type="PANTHER" id="PTHR11863">
    <property type="entry name" value="STEROL DESATURASE"/>
    <property type="match status" value="1"/>
</dbReference>
<name>A0A3E0DT59_9GAMM</name>
<accession>A0A3E0DT59</accession>